<organism evidence="1 2">
    <name type="scientific">Epilithonimonas hispanica</name>
    <dbReference type="NCBI Taxonomy" id="358687"/>
    <lineage>
        <taxon>Bacteria</taxon>
        <taxon>Pseudomonadati</taxon>
        <taxon>Bacteroidota</taxon>
        <taxon>Flavobacteriia</taxon>
        <taxon>Flavobacteriales</taxon>
        <taxon>Weeksellaceae</taxon>
        <taxon>Chryseobacterium group</taxon>
        <taxon>Epilithonimonas</taxon>
    </lineage>
</organism>
<gene>
    <name evidence="1" type="ORF">DRF58_06370</name>
</gene>
<dbReference type="AlphaFoldDB" id="A0A3D9D090"/>
<dbReference type="OrthoDB" id="933310at2"/>
<sequence>MQRNLGKTSGSIFQVCKSQNNGTTWTAVFGTVLPFDNGITNEVQTVIMPRVILNFAVNDLIRIVMNKPGGTSTPNYGSNSGVVSKATNDITKLIRIRRIN</sequence>
<name>A0A3D9D090_9FLAO</name>
<keyword evidence="2" id="KW-1185">Reference proteome</keyword>
<accession>A0A3D9D090</accession>
<dbReference type="Proteomes" id="UP000256326">
    <property type="component" value="Unassembled WGS sequence"/>
</dbReference>
<protein>
    <submittedName>
        <fullName evidence="1">Uncharacterized protein</fullName>
    </submittedName>
</protein>
<proteinExistence type="predicted"/>
<evidence type="ECO:0000313" key="2">
    <source>
        <dbReference type="Proteomes" id="UP000256326"/>
    </source>
</evidence>
<dbReference type="RefSeq" id="WP_116033968.1">
    <property type="nucleotide sequence ID" value="NZ_JBHLVV010000052.1"/>
</dbReference>
<dbReference type="EMBL" id="QNUG01000010">
    <property type="protein sequence ID" value="REC71436.1"/>
    <property type="molecule type" value="Genomic_DNA"/>
</dbReference>
<comment type="caution">
    <text evidence="1">The sequence shown here is derived from an EMBL/GenBank/DDBJ whole genome shotgun (WGS) entry which is preliminary data.</text>
</comment>
<evidence type="ECO:0000313" key="1">
    <source>
        <dbReference type="EMBL" id="REC71436.1"/>
    </source>
</evidence>
<reference evidence="1 2" key="1">
    <citation type="journal article" date="2006" name="Int. J. Syst. Evol. Microbiol.">
        <title>Chryseobacterium hispanicum sp. nov., isolated from the drinking water distribution system of Sevilla, Spain.</title>
        <authorList>
            <person name="Gallego V."/>
            <person name="Garcia M.T."/>
            <person name="Ventosa A."/>
        </authorList>
    </citation>
    <scope>NUCLEOTIDE SEQUENCE [LARGE SCALE GENOMIC DNA]</scope>
    <source>
        <strain evidence="1 2">KCTC 22104</strain>
    </source>
</reference>